<accession>A0A0K2VD31</accession>
<reference evidence="1" key="1">
    <citation type="submission" date="2014-05" db="EMBL/GenBank/DDBJ databases">
        <authorList>
            <person name="Chronopoulou M."/>
        </authorList>
    </citation>
    <scope>NUCLEOTIDE SEQUENCE</scope>
    <source>
        <tissue evidence="1">Whole organism</tissue>
    </source>
</reference>
<dbReference type="EMBL" id="HACA01030721">
    <property type="protein sequence ID" value="CDW48082.1"/>
    <property type="molecule type" value="Transcribed_RNA"/>
</dbReference>
<name>A0A0K2VD31_LEPSM</name>
<protein>
    <submittedName>
        <fullName evidence="1">Uncharacterized protein</fullName>
    </submittedName>
</protein>
<proteinExistence type="predicted"/>
<dbReference type="AlphaFoldDB" id="A0A0K2VD31"/>
<organism evidence="1">
    <name type="scientific">Lepeophtheirus salmonis</name>
    <name type="common">Salmon louse</name>
    <name type="synonym">Caligus salmonis</name>
    <dbReference type="NCBI Taxonomy" id="72036"/>
    <lineage>
        <taxon>Eukaryota</taxon>
        <taxon>Metazoa</taxon>
        <taxon>Ecdysozoa</taxon>
        <taxon>Arthropoda</taxon>
        <taxon>Crustacea</taxon>
        <taxon>Multicrustacea</taxon>
        <taxon>Hexanauplia</taxon>
        <taxon>Copepoda</taxon>
        <taxon>Siphonostomatoida</taxon>
        <taxon>Caligidae</taxon>
        <taxon>Lepeophtheirus</taxon>
    </lineage>
</organism>
<evidence type="ECO:0000313" key="1">
    <source>
        <dbReference type="EMBL" id="CDW48082.1"/>
    </source>
</evidence>
<sequence length="37" mass="4256">MLFGHVFGVFYGKFVKAHTDPFKSPLAYRSRTIAHND</sequence>